<name>A0A6J5KS67_9CAUD</name>
<dbReference type="EMBL" id="LR798231">
    <property type="protein sequence ID" value="CAB5208576.1"/>
    <property type="molecule type" value="Genomic_DNA"/>
</dbReference>
<evidence type="ECO:0000313" key="2">
    <source>
        <dbReference type="EMBL" id="CAB5208576.1"/>
    </source>
</evidence>
<protein>
    <submittedName>
        <fullName evidence="1">Uncharacterized protein</fullName>
    </submittedName>
</protein>
<organism evidence="1">
    <name type="scientific">uncultured Caudovirales phage</name>
    <dbReference type="NCBI Taxonomy" id="2100421"/>
    <lineage>
        <taxon>Viruses</taxon>
        <taxon>Duplodnaviria</taxon>
        <taxon>Heunggongvirae</taxon>
        <taxon>Uroviricota</taxon>
        <taxon>Caudoviricetes</taxon>
        <taxon>Peduoviridae</taxon>
        <taxon>Maltschvirus</taxon>
        <taxon>Maltschvirus maltsch</taxon>
    </lineage>
</organism>
<reference evidence="1" key="1">
    <citation type="submission" date="2020-04" db="EMBL/GenBank/DDBJ databases">
        <authorList>
            <person name="Chiriac C."/>
            <person name="Salcher M."/>
            <person name="Ghai R."/>
            <person name="Kavagutti S V."/>
        </authorList>
    </citation>
    <scope>NUCLEOTIDE SEQUENCE</scope>
</reference>
<gene>
    <name evidence="2" type="ORF">UFOVP181_75</name>
    <name evidence="1" type="ORF">UFOVP57_87</name>
</gene>
<accession>A0A6J5KS67</accession>
<evidence type="ECO:0000313" key="1">
    <source>
        <dbReference type="EMBL" id="CAB4125284.1"/>
    </source>
</evidence>
<dbReference type="EMBL" id="LR796187">
    <property type="protein sequence ID" value="CAB4125284.1"/>
    <property type="molecule type" value="Genomic_DNA"/>
</dbReference>
<sequence length="91" mass="10304">MTFETPKLPEVKFNQSKNGYEIRSDILALAKDAVMEEYHAKFHGWEIFAKKDDVTGELVSSVTMPEFPGLDKILEAAEKMYGFVNSSVTKK</sequence>
<proteinExistence type="predicted"/>